<reference evidence="2" key="1">
    <citation type="submission" date="2024-05" db="EMBL/GenBank/DDBJ databases">
        <authorList>
            <person name="Yang L."/>
            <person name="Pan L."/>
        </authorList>
    </citation>
    <scope>NUCLEOTIDE SEQUENCE</scope>
    <source>
        <strain evidence="2">FCG-7</strain>
    </source>
</reference>
<evidence type="ECO:0000313" key="2">
    <source>
        <dbReference type="EMBL" id="XBL99349.1"/>
    </source>
</evidence>
<organism evidence="2">
    <name type="scientific">Chitinibacter mangrovi</name>
    <dbReference type="NCBI Taxonomy" id="3153927"/>
    <lineage>
        <taxon>Bacteria</taxon>
        <taxon>Pseudomonadati</taxon>
        <taxon>Pseudomonadota</taxon>
        <taxon>Betaproteobacteria</taxon>
        <taxon>Neisseriales</taxon>
        <taxon>Chitinibacteraceae</taxon>
        <taxon>Chitinibacter</taxon>
    </lineage>
</organism>
<evidence type="ECO:0000256" key="1">
    <source>
        <dbReference type="SAM" id="SignalP"/>
    </source>
</evidence>
<keyword evidence="1" id="KW-0732">Signal</keyword>
<gene>
    <name evidence="2" type="ORF">ABHF33_09715</name>
</gene>
<sequence length="189" mass="21288">MILRSLFGSLLSLCITQAAVADTYATTKCKQFGHPEFQIQVTSTTIPRVDIVWFLNGLEERVAAGERFKSGETMQVGWMLTKLEATSNGTLKIMEPDMKSVPIQFVDSIDSTLKQLRSQKDTVESFSPSQSLSFPSLQQSVVVHRNYKKIQHILFSRIDPKELDSGWWLSDLNDDKGSQDPKNFAKISL</sequence>
<feature type="signal peptide" evidence="1">
    <location>
        <begin position="1"/>
        <end position="21"/>
    </location>
</feature>
<dbReference type="AlphaFoldDB" id="A0AAU7F5Q8"/>
<proteinExistence type="predicted"/>
<feature type="chain" id="PRO_5043504280" description="Secreted protein" evidence="1">
    <location>
        <begin position="22"/>
        <end position="189"/>
    </location>
</feature>
<dbReference type="KEGG" id="cmav:ABHF33_09715"/>
<accession>A0AAU7F5Q8</accession>
<name>A0AAU7F5Q8_9NEIS</name>
<protein>
    <recommendedName>
        <fullName evidence="3">Secreted protein</fullName>
    </recommendedName>
</protein>
<dbReference type="EMBL" id="CP157355">
    <property type="protein sequence ID" value="XBL99349.1"/>
    <property type="molecule type" value="Genomic_DNA"/>
</dbReference>
<dbReference type="RefSeq" id="WP_348943779.1">
    <property type="nucleotide sequence ID" value="NZ_CP157355.1"/>
</dbReference>
<evidence type="ECO:0008006" key="3">
    <source>
        <dbReference type="Google" id="ProtNLM"/>
    </source>
</evidence>